<dbReference type="PROSITE" id="PS00086">
    <property type="entry name" value="CYTOCHROME_P450"/>
    <property type="match status" value="1"/>
</dbReference>
<feature type="transmembrane region" description="Helical" evidence="7">
    <location>
        <begin position="32"/>
        <end position="52"/>
    </location>
</feature>
<comment type="caution">
    <text evidence="8">The sequence shown here is derived from an EMBL/GenBank/DDBJ whole genome shotgun (WGS) entry which is preliminary data.</text>
</comment>
<dbReference type="SUPFAM" id="SSF48264">
    <property type="entry name" value="Cytochrome P450"/>
    <property type="match status" value="1"/>
</dbReference>
<dbReference type="InterPro" id="IPR001128">
    <property type="entry name" value="Cyt_P450"/>
</dbReference>
<keyword evidence="5" id="KW-0560">Oxidoreductase</keyword>
<feature type="non-terminal residue" evidence="8">
    <location>
        <position position="1"/>
    </location>
</feature>
<keyword evidence="3 4" id="KW-0408">Iron</keyword>
<dbReference type="Pfam" id="PF00067">
    <property type="entry name" value="p450"/>
    <property type="match status" value="1"/>
</dbReference>
<accession>A0AAV0JPP2</accession>
<dbReference type="GO" id="GO:0004497">
    <property type="term" value="F:monooxygenase activity"/>
    <property type="evidence" value="ECO:0007669"/>
    <property type="project" value="UniProtKB-KW"/>
</dbReference>
<feature type="region of interest" description="Disordered" evidence="6">
    <location>
        <begin position="1"/>
        <end position="22"/>
    </location>
</feature>
<keyword evidence="7" id="KW-0812">Transmembrane</keyword>
<evidence type="ECO:0000256" key="2">
    <source>
        <dbReference type="ARBA" id="ARBA00022723"/>
    </source>
</evidence>
<dbReference type="InterPro" id="IPR002401">
    <property type="entry name" value="Cyt_P450_E_grp-I"/>
</dbReference>
<evidence type="ECO:0000313" key="9">
    <source>
        <dbReference type="Proteomes" id="UP001154282"/>
    </source>
</evidence>
<dbReference type="Gene3D" id="1.10.630.10">
    <property type="entry name" value="Cytochrome P450"/>
    <property type="match status" value="1"/>
</dbReference>
<keyword evidence="2 4" id="KW-0479">Metal-binding</keyword>
<dbReference type="PRINTS" id="PR00385">
    <property type="entry name" value="P450"/>
</dbReference>
<gene>
    <name evidence="8" type="ORF">LITE_LOCUS14926</name>
</gene>
<dbReference type="EMBL" id="CAMGYJ010000005">
    <property type="protein sequence ID" value="CAI0410848.1"/>
    <property type="molecule type" value="Genomic_DNA"/>
</dbReference>
<organism evidence="8 9">
    <name type="scientific">Linum tenue</name>
    <dbReference type="NCBI Taxonomy" id="586396"/>
    <lineage>
        <taxon>Eukaryota</taxon>
        <taxon>Viridiplantae</taxon>
        <taxon>Streptophyta</taxon>
        <taxon>Embryophyta</taxon>
        <taxon>Tracheophyta</taxon>
        <taxon>Spermatophyta</taxon>
        <taxon>Magnoliopsida</taxon>
        <taxon>eudicotyledons</taxon>
        <taxon>Gunneridae</taxon>
        <taxon>Pentapetalae</taxon>
        <taxon>rosids</taxon>
        <taxon>fabids</taxon>
        <taxon>Malpighiales</taxon>
        <taxon>Linaceae</taxon>
        <taxon>Linum</taxon>
    </lineage>
</organism>
<dbReference type="GO" id="GO:0020037">
    <property type="term" value="F:heme binding"/>
    <property type="evidence" value="ECO:0007669"/>
    <property type="project" value="InterPro"/>
</dbReference>
<evidence type="ECO:0000313" key="8">
    <source>
        <dbReference type="EMBL" id="CAI0410848.1"/>
    </source>
</evidence>
<dbReference type="PANTHER" id="PTHR47955:SF18">
    <property type="entry name" value="CYTOCHROME P450 71A1-LIKE"/>
    <property type="match status" value="1"/>
</dbReference>
<keyword evidence="7" id="KW-0472">Membrane</keyword>
<evidence type="ECO:0008006" key="10">
    <source>
        <dbReference type="Google" id="ProtNLM"/>
    </source>
</evidence>
<proteinExistence type="inferred from homology"/>
<keyword evidence="9" id="KW-1185">Reference proteome</keyword>
<keyword evidence="4 5" id="KW-0349">Heme</keyword>
<keyword evidence="5" id="KW-0503">Monooxygenase</keyword>
<keyword evidence="7" id="KW-1133">Transmembrane helix</keyword>
<name>A0AAV0JPP2_9ROSI</name>
<dbReference type="AlphaFoldDB" id="A0AAV0JPP2"/>
<evidence type="ECO:0000256" key="7">
    <source>
        <dbReference type="SAM" id="Phobius"/>
    </source>
</evidence>
<evidence type="ECO:0000256" key="3">
    <source>
        <dbReference type="ARBA" id="ARBA00023004"/>
    </source>
</evidence>
<dbReference type="GO" id="GO:0016705">
    <property type="term" value="F:oxidoreductase activity, acting on paired donors, with incorporation or reduction of molecular oxygen"/>
    <property type="evidence" value="ECO:0007669"/>
    <property type="project" value="InterPro"/>
</dbReference>
<evidence type="ECO:0000256" key="1">
    <source>
        <dbReference type="ARBA" id="ARBA00010617"/>
    </source>
</evidence>
<feature type="binding site" description="axial binding residue" evidence="4">
    <location>
        <position position="477"/>
    </location>
    <ligand>
        <name>heme</name>
        <dbReference type="ChEBI" id="CHEBI:30413"/>
    </ligand>
    <ligandPart>
        <name>Fe</name>
        <dbReference type="ChEBI" id="CHEBI:18248"/>
    </ligandPart>
</feature>
<dbReference type="FunFam" id="1.10.630.10:FF:000011">
    <property type="entry name" value="Cytochrome P450 83B1"/>
    <property type="match status" value="1"/>
</dbReference>
<dbReference type="CDD" id="cd11072">
    <property type="entry name" value="CYP71-like"/>
    <property type="match status" value="1"/>
</dbReference>
<dbReference type="PANTHER" id="PTHR47955">
    <property type="entry name" value="CYTOCHROME P450 FAMILY 71 PROTEIN"/>
    <property type="match status" value="1"/>
</dbReference>
<dbReference type="InterPro" id="IPR017972">
    <property type="entry name" value="Cyt_P450_CS"/>
</dbReference>
<comment type="cofactor">
    <cofactor evidence="4">
        <name>heme</name>
        <dbReference type="ChEBI" id="CHEBI:30413"/>
    </cofactor>
</comment>
<comment type="similarity">
    <text evidence="1 5">Belongs to the cytochrome P450 family.</text>
</comment>
<dbReference type="PRINTS" id="PR00463">
    <property type="entry name" value="EP450I"/>
</dbReference>
<dbReference type="Proteomes" id="UP001154282">
    <property type="component" value="Unassembled WGS sequence"/>
</dbReference>
<evidence type="ECO:0000256" key="6">
    <source>
        <dbReference type="SAM" id="MobiDB-lite"/>
    </source>
</evidence>
<protein>
    <recommendedName>
        <fullName evidence="10">Cytochrome P450 71A1</fullName>
    </recommendedName>
</protein>
<dbReference type="InterPro" id="IPR036396">
    <property type="entry name" value="Cyt_P450_sf"/>
</dbReference>
<reference evidence="8" key="1">
    <citation type="submission" date="2022-08" db="EMBL/GenBank/DDBJ databases">
        <authorList>
            <person name="Gutierrez-Valencia J."/>
        </authorList>
    </citation>
    <scope>NUCLEOTIDE SEQUENCE</scope>
</reference>
<dbReference type="GO" id="GO:0005506">
    <property type="term" value="F:iron ion binding"/>
    <property type="evidence" value="ECO:0007669"/>
    <property type="project" value="InterPro"/>
</dbReference>
<evidence type="ECO:0000256" key="5">
    <source>
        <dbReference type="RuleBase" id="RU000461"/>
    </source>
</evidence>
<evidence type="ECO:0000256" key="4">
    <source>
        <dbReference type="PIRSR" id="PIRSR602401-1"/>
    </source>
</evidence>
<sequence length="535" mass="60646">HSLQDHSFPVFQKQNSSVKKPNRSETMDLNHLLHNPIILSVLLITIPLFFLLKIRRQPNKKLNLPPAPPALPLIGNLHQVGAVPYRNLKHLADKYGSLMLLRFGAVPTLVVSSAQAAEEITRDHDVVFADRPRLTVANVFFFGWSDLAFCPYGEYWRQVKKICVLELLSQKRVQGFDFVREEETDKLIAEISAAGRKGEAVDLSESLVSISNNIVSRSALGRTYTKSEDGELSSGDLVRTSLALVGGFCFKDFFPFLGFVDTLRGFNARVRKASKALHDFLDRVIEEHEKANLQGNKSNVGSADRKDIIDILLQLEREGKLGINLTRENMKAVVMDMFIGGTDTTASSMDWAMAEMIKNPTILKKAQEEVRKVVGKKPKVEESDLDQMSYLRCVIKETLRLHVSGIIPRQTTSDVKIDGYDIPANTRVFINTWAIQRDPKQWERPEEFDPERFVGSELDFRGQHKEYLPFGTGRRICPGISYALREVEYVVANLLYLFDWRLPGGARGQDMDMTDNYDMVIRRKMPLVVVPTLHN</sequence>